<reference evidence="1 2" key="1">
    <citation type="submission" date="2020-11" db="EMBL/GenBank/DDBJ databases">
        <title>The genome sequence of Novosphingobium sp. 1Y9A.</title>
        <authorList>
            <person name="Liu Y."/>
        </authorList>
    </citation>
    <scope>NUCLEOTIDE SEQUENCE [LARGE SCALE GENOMIC DNA]</scope>
    <source>
        <strain evidence="1 2">1Y9A</strain>
    </source>
</reference>
<dbReference type="Gene3D" id="2.40.50.100">
    <property type="match status" value="1"/>
</dbReference>
<comment type="caution">
    <text evidence="1">The sequence shown here is derived from an EMBL/GenBank/DDBJ whole genome shotgun (WGS) entry which is preliminary data.</text>
</comment>
<proteinExistence type="predicted"/>
<sequence>MKAPPRPVIALGVLALAGGAYALFGPKAEPDRWLGYVEGEPLLIAAPVPGTLASRPVTRGQSVERGAPLFTLDPRTTDAEGAQLAAQVAAAKAQAADLSQGRNRAPEQAAAQAALASARAQAARAGADFERIAALAGKGFASRTQLDAARAARDSASAAVQQAQAVLASGGLSAGRPEQQAAAQASVGAAEAALRAQTRRREEIAPLAPAKGVVEQTFYDPGEWVPANQPVLSVLPDDQRKLRFFVPQERVAGLKVGATVHFTCDGCGAGARMATISYISPRAEFTPPVIYSERARAKLVFMVEAALPPAQPLPLGLPVAVVPE</sequence>
<dbReference type="RefSeq" id="WP_196274970.1">
    <property type="nucleotide sequence ID" value="NZ_JADQDC010000003.1"/>
</dbReference>
<evidence type="ECO:0000313" key="1">
    <source>
        <dbReference type="EMBL" id="MBF9150636.1"/>
    </source>
</evidence>
<dbReference type="EMBL" id="JADQDC010000003">
    <property type="protein sequence ID" value="MBF9150636.1"/>
    <property type="molecule type" value="Genomic_DNA"/>
</dbReference>
<dbReference type="PANTHER" id="PTHR30438:SF2">
    <property type="entry name" value="MEMBRANE PROTEIN"/>
    <property type="match status" value="1"/>
</dbReference>
<organism evidence="1 2">
    <name type="scientific">Novosphingobium jiangmenense</name>
    <dbReference type="NCBI Taxonomy" id="2791981"/>
    <lineage>
        <taxon>Bacteria</taxon>
        <taxon>Pseudomonadati</taxon>
        <taxon>Pseudomonadota</taxon>
        <taxon>Alphaproteobacteria</taxon>
        <taxon>Sphingomonadales</taxon>
        <taxon>Sphingomonadaceae</taxon>
        <taxon>Novosphingobium</taxon>
    </lineage>
</organism>
<dbReference type="Gene3D" id="2.40.30.170">
    <property type="match status" value="1"/>
</dbReference>
<dbReference type="SUPFAM" id="SSF111369">
    <property type="entry name" value="HlyD-like secretion proteins"/>
    <property type="match status" value="2"/>
</dbReference>
<dbReference type="Gene3D" id="1.10.287.470">
    <property type="entry name" value="Helix hairpin bin"/>
    <property type="match status" value="2"/>
</dbReference>
<dbReference type="PANTHER" id="PTHR30438">
    <property type="entry name" value="36 KDA ANTIGEN-RELATED"/>
    <property type="match status" value="1"/>
</dbReference>
<accession>A0ABS0HF85</accession>
<dbReference type="Proteomes" id="UP000600799">
    <property type="component" value="Unassembled WGS sequence"/>
</dbReference>
<gene>
    <name evidence="1" type="ORF">I2488_06445</name>
</gene>
<keyword evidence="2" id="KW-1185">Reference proteome</keyword>
<evidence type="ECO:0000313" key="2">
    <source>
        <dbReference type="Proteomes" id="UP000600799"/>
    </source>
</evidence>
<name>A0ABS0HF85_9SPHN</name>
<protein>
    <submittedName>
        <fullName evidence="1">HlyD family efflux transporter periplasmic adaptor subunit</fullName>
    </submittedName>
</protein>